<dbReference type="RefSeq" id="WP_005219537.1">
    <property type="nucleotide sequence ID" value="NZ_KB850089.1"/>
</dbReference>
<dbReference type="HOGENOM" id="CLU_123179_0_0_6"/>
<protein>
    <submittedName>
        <fullName evidence="1">Uncharacterized protein</fullName>
    </submittedName>
</protein>
<name>N9LPE5_9GAMM</name>
<dbReference type="EMBL" id="APRP01000034">
    <property type="protein sequence ID" value="ENW98093.1"/>
    <property type="molecule type" value="Genomic_DNA"/>
</dbReference>
<evidence type="ECO:0000313" key="1">
    <source>
        <dbReference type="EMBL" id="ENW98093.1"/>
    </source>
</evidence>
<evidence type="ECO:0000313" key="2">
    <source>
        <dbReference type="Proteomes" id="UP000013248"/>
    </source>
</evidence>
<comment type="caution">
    <text evidence="1">The sequence shown here is derived from an EMBL/GenBank/DDBJ whole genome shotgun (WGS) entry which is preliminary data.</text>
</comment>
<dbReference type="PATRIC" id="fig|1217705.3.peg.3458"/>
<proteinExistence type="predicted"/>
<gene>
    <name evidence="1" type="ORF">F900_03567</name>
</gene>
<dbReference type="eggNOG" id="ENOG5031SNX">
    <property type="taxonomic scope" value="Bacteria"/>
</dbReference>
<dbReference type="AlphaFoldDB" id="N9LPE5"/>
<accession>N9LPE5</accession>
<sequence>MKISHILLFSILNIVAMKNSYALTENQEKVQVLNVIKKYSEVTACMTTFEKNTERKTTIKDVFTIDRDPSLGSSSYFILWGGDKGCNGGSGTYSVIFSEVSRFSESRPFLVQNDDALGTDIYENINFRFIESVKMPQPKTLEITSWNYADDKYGGKDGGNNFPANKFKYVVKQNDNGQWKVVKQTLIKQNK</sequence>
<organism evidence="1 2">
    <name type="scientific">Acinetobacter modestus</name>
    <dbReference type="NCBI Taxonomy" id="1776740"/>
    <lineage>
        <taxon>Bacteria</taxon>
        <taxon>Pseudomonadati</taxon>
        <taxon>Pseudomonadota</taxon>
        <taxon>Gammaproteobacteria</taxon>
        <taxon>Moraxellales</taxon>
        <taxon>Moraxellaceae</taxon>
        <taxon>Acinetobacter</taxon>
    </lineage>
</organism>
<dbReference type="Proteomes" id="UP000013248">
    <property type="component" value="Unassembled WGS sequence"/>
</dbReference>
<dbReference type="STRING" id="1217705.F900_03567"/>
<reference evidence="1 2" key="1">
    <citation type="submission" date="2013-02" db="EMBL/GenBank/DDBJ databases">
        <title>The Genome Sequence of Acinetobacter sp. ANC 3862.</title>
        <authorList>
            <consortium name="The Broad Institute Genome Sequencing Platform"/>
            <consortium name="The Broad Institute Genome Sequencing Center for Infectious Disease"/>
            <person name="Cerqueira G."/>
            <person name="Feldgarden M."/>
            <person name="Courvalin P."/>
            <person name="Perichon B."/>
            <person name="Grillot-Courvalin C."/>
            <person name="Clermont D."/>
            <person name="Rocha E."/>
            <person name="Yoon E.-J."/>
            <person name="Nemec A."/>
            <person name="Walker B."/>
            <person name="Young S.K."/>
            <person name="Zeng Q."/>
            <person name="Gargeya S."/>
            <person name="Fitzgerald M."/>
            <person name="Haas B."/>
            <person name="Abouelleil A."/>
            <person name="Alvarado L."/>
            <person name="Arachchi H.M."/>
            <person name="Berlin A.M."/>
            <person name="Chapman S.B."/>
            <person name="Dewar J."/>
            <person name="Goldberg J."/>
            <person name="Griggs A."/>
            <person name="Gujja S."/>
            <person name="Hansen M."/>
            <person name="Howarth C."/>
            <person name="Imamovic A."/>
            <person name="Larimer J."/>
            <person name="McCowan C."/>
            <person name="Murphy C."/>
            <person name="Neiman D."/>
            <person name="Pearson M."/>
            <person name="Priest M."/>
            <person name="Roberts A."/>
            <person name="Saif S."/>
            <person name="Shea T."/>
            <person name="Sisk P."/>
            <person name="Sykes S."/>
            <person name="Wortman J."/>
            <person name="Nusbaum C."/>
            <person name="Birren B."/>
        </authorList>
    </citation>
    <scope>NUCLEOTIDE SEQUENCE [LARGE SCALE GENOMIC DNA]</scope>
    <source>
        <strain evidence="1 2">ANC 3862</strain>
    </source>
</reference>